<evidence type="ECO:0000313" key="2">
    <source>
        <dbReference type="Proteomes" id="UP000297814"/>
    </source>
</evidence>
<accession>A0A4Z1GQC0</accession>
<keyword evidence="2" id="KW-1185">Reference proteome</keyword>
<evidence type="ECO:0000313" key="1">
    <source>
        <dbReference type="EMBL" id="TGO35787.1"/>
    </source>
</evidence>
<dbReference type="Proteomes" id="UP000297814">
    <property type="component" value="Unassembled WGS sequence"/>
</dbReference>
<organism evidence="1 2">
    <name type="scientific">Botrytis hyacinthi</name>
    <dbReference type="NCBI Taxonomy" id="278943"/>
    <lineage>
        <taxon>Eukaryota</taxon>
        <taxon>Fungi</taxon>
        <taxon>Dikarya</taxon>
        <taxon>Ascomycota</taxon>
        <taxon>Pezizomycotina</taxon>
        <taxon>Leotiomycetes</taxon>
        <taxon>Helotiales</taxon>
        <taxon>Sclerotiniaceae</taxon>
        <taxon>Botrytis</taxon>
    </lineage>
</organism>
<name>A0A4Z1GQC0_9HELO</name>
<dbReference type="AlphaFoldDB" id="A0A4Z1GQC0"/>
<dbReference type="EMBL" id="PQXK01000146">
    <property type="protein sequence ID" value="TGO35787.1"/>
    <property type="molecule type" value="Genomic_DNA"/>
</dbReference>
<comment type="caution">
    <text evidence="1">The sequence shown here is derived from an EMBL/GenBank/DDBJ whole genome shotgun (WGS) entry which is preliminary data.</text>
</comment>
<sequence>MPEGNEWPRGTEKAEYHYDHLSGHLGDLVGPDSILRPGGAETRMTDLMFDPNRQFSTAQDNRQIV</sequence>
<reference evidence="1 2" key="1">
    <citation type="submission" date="2017-12" db="EMBL/GenBank/DDBJ databases">
        <title>Comparative genomics of Botrytis spp.</title>
        <authorList>
            <person name="Valero-Jimenez C.A."/>
            <person name="Tapia P."/>
            <person name="Veloso J."/>
            <person name="Silva-Moreno E."/>
            <person name="Staats M."/>
            <person name="Valdes J.H."/>
            <person name="Van Kan J.A.L."/>
        </authorList>
    </citation>
    <scope>NUCLEOTIDE SEQUENCE [LARGE SCALE GENOMIC DNA]</scope>
    <source>
        <strain evidence="1 2">Bh0001</strain>
    </source>
</reference>
<protein>
    <submittedName>
        <fullName evidence="1">Uncharacterized protein</fullName>
    </submittedName>
</protein>
<proteinExistence type="predicted"/>
<gene>
    <name evidence="1" type="ORF">BHYA_0146g00270</name>
</gene>